<gene>
    <name evidence="1" type="ORF">M011DRAFT_117644</name>
</gene>
<name>A0A6A6VP46_9PLEO</name>
<dbReference type="EMBL" id="MU006562">
    <property type="protein sequence ID" value="KAF2751524.1"/>
    <property type="molecule type" value="Genomic_DNA"/>
</dbReference>
<accession>A0A6A6VP46</accession>
<keyword evidence="2" id="KW-1185">Reference proteome</keyword>
<dbReference type="AlphaFoldDB" id="A0A6A6VP46"/>
<reference evidence="1" key="1">
    <citation type="journal article" date="2020" name="Stud. Mycol.">
        <title>101 Dothideomycetes genomes: a test case for predicting lifestyles and emergence of pathogens.</title>
        <authorList>
            <person name="Haridas S."/>
            <person name="Albert R."/>
            <person name="Binder M."/>
            <person name="Bloem J."/>
            <person name="Labutti K."/>
            <person name="Salamov A."/>
            <person name="Andreopoulos B."/>
            <person name="Baker S."/>
            <person name="Barry K."/>
            <person name="Bills G."/>
            <person name="Bluhm B."/>
            <person name="Cannon C."/>
            <person name="Castanera R."/>
            <person name="Culley D."/>
            <person name="Daum C."/>
            <person name="Ezra D."/>
            <person name="Gonzalez J."/>
            <person name="Henrissat B."/>
            <person name="Kuo A."/>
            <person name="Liang C."/>
            <person name="Lipzen A."/>
            <person name="Lutzoni F."/>
            <person name="Magnuson J."/>
            <person name="Mondo S."/>
            <person name="Nolan M."/>
            <person name="Ohm R."/>
            <person name="Pangilinan J."/>
            <person name="Park H.-J."/>
            <person name="Ramirez L."/>
            <person name="Alfaro M."/>
            <person name="Sun H."/>
            <person name="Tritt A."/>
            <person name="Yoshinaga Y."/>
            <person name="Zwiers L.-H."/>
            <person name="Turgeon B."/>
            <person name="Goodwin S."/>
            <person name="Spatafora J."/>
            <person name="Crous P."/>
            <person name="Grigoriev I."/>
        </authorList>
    </citation>
    <scope>NUCLEOTIDE SEQUENCE</scope>
    <source>
        <strain evidence="1">CBS 119925</strain>
    </source>
</reference>
<organism evidence="1 2">
    <name type="scientific">Sporormia fimetaria CBS 119925</name>
    <dbReference type="NCBI Taxonomy" id="1340428"/>
    <lineage>
        <taxon>Eukaryota</taxon>
        <taxon>Fungi</taxon>
        <taxon>Dikarya</taxon>
        <taxon>Ascomycota</taxon>
        <taxon>Pezizomycotina</taxon>
        <taxon>Dothideomycetes</taxon>
        <taxon>Pleosporomycetidae</taxon>
        <taxon>Pleosporales</taxon>
        <taxon>Sporormiaceae</taxon>
        <taxon>Sporormia</taxon>
    </lineage>
</organism>
<proteinExistence type="predicted"/>
<evidence type="ECO:0000313" key="2">
    <source>
        <dbReference type="Proteomes" id="UP000799440"/>
    </source>
</evidence>
<dbReference type="Proteomes" id="UP000799440">
    <property type="component" value="Unassembled WGS sequence"/>
</dbReference>
<sequence length="169" mass="19346">MHLLPLSSLKLYPPPDSSCFILIRIPTSSHRWHLFLVIPLQARFSLLVIYNSLDKPRGYDATPSRLLVYFPSSARRPVAIQYPSGIHYFANFCITSIPFPYYGYQQSRRRLACDDYVSLSFRLFLGPRLQAARFLSPLSDVNGSSHRKRITRNIRGHAAAVICCVFILI</sequence>
<protein>
    <submittedName>
        <fullName evidence="1">Uncharacterized protein</fullName>
    </submittedName>
</protein>
<evidence type="ECO:0000313" key="1">
    <source>
        <dbReference type="EMBL" id="KAF2751524.1"/>
    </source>
</evidence>